<dbReference type="GO" id="GO:0004806">
    <property type="term" value="F:triacylglycerol lipase activity"/>
    <property type="evidence" value="ECO:0007669"/>
    <property type="project" value="TreeGrafter"/>
</dbReference>
<gene>
    <name evidence="4" type="ORF">GCM10007304_13420</name>
</gene>
<dbReference type="InterPro" id="IPR037460">
    <property type="entry name" value="SEST-like"/>
</dbReference>
<evidence type="ECO:0000256" key="2">
    <source>
        <dbReference type="PIRSR" id="PIRSR637460-2"/>
    </source>
</evidence>
<dbReference type="RefSeq" id="WP_229745812.1">
    <property type="nucleotide sequence ID" value="NZ_BMCU01000001.1"/>
</dbReference>
<dbReference type="InterPro" id="IPR013830">
    <property type="entry name" value="SGNH_hydro"/>
</dbReference>
<feature type="disulfide bond" evidence="2">
    <location>
        <begin position="181"/>
        <end position="230"/>
    </location>
</feature>
<dbReference type="SUPFAM" id="SSF52266">
    <property type="entry name" value="SGNH hydrolase"/>
    <property type="match status" value="1"/>
</dbReference>
<dbReference type="Proteomes" id="UP000654257">
    <property type="component" value="Unassembled WGS sequence"/>
</dbReference>
<protein>
    <submittedName>
        <fullName evidence="4">Lipase 2</fullName>
    </submittedName>
</protein>
<dbReference type="PANTHER" id="PTHR37981">
    <property type="entry name" value="LIPASE 2"/>
    <property type="match status" value="1"/>
</dbReference>
<evidence type="ECO:0000313" key="5">
    <source>
        <dbReference type="Proteomes" id="UP000654257"/>
    </source>
</evidence>
<feature type="disulfide bond" evidence="2">
    <location>
        <begin position="43"/>
        <end position="67"/>
    </location>
</feature>
<feature type="disulfide bond" evidence="2">
    <location>
        <begin position="116"/>
        <end position="130"/>
    </location>
</feature>
<sequence>MVLAGLVSPPIANATPTEYANLGDSFTAATGVLPLAAGAPLECLQSDQNFAHIVARRQGYDLTDISCGGAATDDFYSAQSAGTRPQLDALSPSTGVVTVMIGGNDSSIFSGAVTSCVNATLTHLGVADPCEQQYGNKFDDTVLGTTLPAVRQALRDIHSRAPRARVVAVGYPWLLPSTGSCAPFVPVALGDVPFLRRLQTTLNDSIRRAAVDTGTTFVDMSVVSEGHDACQPVGVRWVEPLIGARQPVPLHPNALGEQVLATEVTKVLSVG</sequence>
<accession>A0A917CY84</accession>
<keyword evidence="2" id="KW-1015">Disulfide bond</keyword>
<comment type="caution">
    <text evidence="4">The sequence shown here is derived from an EMBL/GenBank/DDBJ whole genome shotgun (WGS) entry which is preliminary data.</text>
</comment>
<dbReference type="Pfam" id="PF13472">
    <property type="entry name" value="Lipase_GDSL_2"/>
    <property type="match status" value="1"/>
</dbReference>
<evidence type="ECO:0000313" key="4">
    <source>
        <dbReference type="EMBL" id="GGG00794.1"/>
    </source>
</evidence>
<dbReference type="InterPro" id="IPR036514">
    <property type="entry name" value="SGNH_hydro_sf"/>
</dbReference>
<dbReference type="GO" id="GO:0019433">
    <property type="term" value="P:triglyceride catabolic process"/>
    <property type="evidence" value="ECO:0007669"/>
    <property type="project" value="TreeGrafter"/>
</dbReference>
<evidence type="ECO:0000259" key="3">
    <source>
        <dbReference type="Pfam" id="PF13472"/>
    </source>
</evidence>
<dbReference type="PANTHER" id="PTHR37981:SF1">
    <property type="entry name" value="SGNH HYDROLASE-TYPE ESTERASE DOMAIN-CONTAINING PROTEIN"/>
    <property type="match status" value="1"/>
</dbReference>
<dbReference type="CDD" id="cd01823">
    <property type="entry name" value="SEST_like"/>
    <property type="match status" value="1"/>
</dbReference>
<reference evidence="4" key="2">
    <citation type="submission" date="2020-09" db="EMBL/GenBank/DDBJ databases">
        <authorList>
            <person name="Sun Q."/>
            <person name="Sedlacek I."/>
        </authorList>
    </citation>
    <scope>NUCLEOTIDE SEQUENCE</scope>
    <source>
        <strain evidence="4">CCM 7905</strain>
    </source>
</reference>
<reference evidence="4" key="1">
    <citation type="journal article" date="2014" name="Int. J. Syst. Evol. Microbiol.">
        <title>Complete genome sequence of Corynebacterium casei LMG S-19264T (=DSM 44701T), isolated from a smear-ripened cheese.</title>
        <authorList>
            <consortium name="US DOE Joint Genome Institute (JGI-PGF)"/>
            <person name="Walter F."/>
            <person name="Albersmeier A."/>
            <person name="Kalinowski J."/>
            <person name="Ruckert C."/>
        </authorList>
    </citation>
    <scope>NUCLEOTIDE SEQUENCE</scope>
    <source>
        <strain evidence="4">CCM 7905</strain>
    </source>
</reference>
<dbReference type="EMBL" id="BMCU01000001">
    <property type="protein sequence ID" value="GGG00794.1"/>
    <property type="molecule type" value="Genomic_DNA"/>
</dbReference>
<feature type="active site" evidence="1">
    <location>
        <position position="251"/>
    </location>
</feature>
<feature type="active site" description="Nucleophile" evidence="1">
    <location>
        <position position="25"/>
    </location>
</feature>
<name>A0A917CY84_9NOCA</name>
<dbReference type="Gene3D" id="3.40.50.1110">
    <property type="entry name" value="SGNH hydrolase"/>
    <property type="match status" value="1"/>
</dbReference>
<dbReference type="AlphaFoldDB" id="A0A917CY84"/>
<keyword evidence="5" id="KW-1185">Reference proteome</keyword>
<organism evidence="4 5">
    <name type="scientific">Rhodococcoides trifolii</name>
    <dbReference type="NCBI Taxonomy" id="908250"/>
    <lineage>
        <taxon>Bacteria</taxon>
        <taxon>Bacillati</taxon>
        <taxon>Actinomycetota</taxon>
        <taxon>Actinomycetes</taxon>
        <taxon>Mycobacteriales</taxon>
        <taxon>Nocardiaceae</taxon>
        <taxon>Rhodococcoides</taxon>
    </lineage>
</organism>
<proteinExistence type="predicted"/>
<evidence type="ECO:0000256" key="1">
    <source>
        <dbReference type="PIRSR" id="PIRSR637460-1"/>
    </source>
</evidence>
<feature type="domain" description="SGNH hydrolase-type esterase" evidence="3">
    <location>
        <begin position="22"/>
        <end position="258"/>
    </location>
</feature>